<dbReference type="Pfam" id="PF22461">
    <property type="entry name" value="SLBB_2"/>
    <property type="match status" value="2"/>
</dbReference>
<dbReference type="STRING" id="946483.Cenrod_2192"/>
<sequence>MSMWWFRRGVAILGLLGLCGGCAYAPGMFVGARVDRTEPPGGWFASRQSVAQQSAGNVVDGPSPGVSSAQAPQLALIPITPELIRQQRSQRPVAVAPDVEQLFAESQPYRIGAGDILGITVWDHPELSLSQGTSAEANTTTGGYTVSPQGKIQFPYIGPIDLLGRTEYEVRDLLASKLTKFVKNPQVTVRVLSYRSRRVYIDGEVRTPGLLAINDLPMSLPEAVGRAGGFTASADLSAIEITREGKTTTVSLPLLTESGVNPAKVLLAPGDLVRVPPRSEARVYVLGEVLRPNTLTLRNGRLTLNEALSESGGVSPVSGNPRQVFVIRSANTAQPEIYHLDVSRAAAFALAEGFELRARDVVYVDPVPLVRWNRVISLMLPSAQAITTTRDATDALRQ</sequence>
<dbReference type="RefSeq" id="WP_022775529.1">
    <property type="nucleotide sequence ID" value="NC_022576.1"/>
</dbReference>
<evidence type="ECO:0000256" key="3">
    <source>
        <dbReference type="ARBA" id="ARBA00022448"/>
    </source>
</evidence>
<evidence type="ECO:0000256" key="14">
    <source>
        <dbReference type="ARBA" id="ARBA00023288"/>
    </source>
</evidence>
<keyword evidence="10" id="KW-0626">Porin</keyword>
<dbReference type="InterPro" id="IPR049712">
    <property type="entry name" value="Poly_export"/>
</dbReference>
<dbReference type="Gene3D" id="3.30.1950.10">
    <property type="entry name" value="wza like domain"/>
    <property type="match status" value="1"/>
</dbReference>
<keyword evidence="4" id="KW-1134">Transmembrane beta strand</keyword>
<dbReference type="AlphaFoldDB" id="U5NAB1"/>
<keyword evidence="9" id="KW-0406">Ion transport</keyword>
<feature type="domain" description="Polysaccharide export protein N-terminal" evidence="15">
    <location>
        <begin position="105"/>
        <end position="191"/>
    </location>
</feature>
<evidence type="ECO:0000256" key="2">
    <source>
        <dbReference type="ARBA" id="ARBA00009450"/>
    </source>
</evidence>
<dbReference type="PANTHER" id="PTHR33619:SF3">
    <property type="entry name" value="POLYSACCHARIDE EXPORT PROTEIN GFCE-RELATED"/>
    <property type="match status" value="1"/>
</dbReference>
<dbReference type="GO" id="GO:0015288">
    <property type="term" value="F:porin activity"/>
    <property type="evidence" value="ECO:0007669"/>
    <property type="project" value="UniProtKB-KW"/>
</dbReference>
<keyword evidence="6" id="KW-0812">Transmembrane</keyword>
<dbReference type="InterPro" id="IPR040716">
    <property type="entry name" value="Wza_C"/>
</dbReference>
<keyword evidence="14" id="KW-0449">Lipoprotein</keyword>
<dbReference type="GO" id="GO:0046930">
    <property type="term" value="C:pore complex"/>
    <property type="evidence" value="ECO:0007669"/>
    <property type="project" value="UniProtKB-KW"/>
</dbReference>
<keyword evidence="11" id="KW-0472">Membrane</keyword>
<dbReference type="Gene3D" id="1.20.5.70">
    <property type="match status" value="1"/>
</dbReference>
<dbReference type="Pfam" id="PF02563">
    <property type="entry name" value="Poly_export"/>
    <property type="match status" value="1"/>
</dbReference>
<feature type="domain" description="Outer-membrane lipoprotein Wza C-terminal" evidence="16">
    <location>
        <begin position="367"/>
        <end position="388"/>
    </location>
</feature>
<dbReference type="EMBL" id="CP004885">
    <property type="protein sequence ID" value="AGX88260.1"/>
    <property type="molecule type" value="Genomic_DNA"/>
</dbReference>
<dbReference type="Gene3D" id="3.10.560.10">
    <property type="entry name" value="Outer membrane lipoprotein wza domain like"/>
    <property type="match status" value="2"/>
</dbReference>
<evidence type="ECO:0000256" key="4">
    <source>
        <dbReference type="ARBA" id="ARBA00022452"/>
    </source>
</evidence>
<evidence type="ECO:0000256" key="5">
    <source>
        <dbReference type="ARBA" id="ARBA00022597"/>
    </source>
</evidence>
<evidence type="ECO:0000256" key="12">
    <source>
        <dbReference type="ARBA" id="ARBA00023139"/>
    </source>
</evidence>
<evidence type="ECO:0000256" key="6">
    <source>
        <dbReference type="ARBA" id="ARBA00022692"/>
    </source>
</evidence>
<reference evidence="18 19" key="1">
    <citation type="journal article" date="2013" name="Genome Biol.">
        <title>Genomic analysis reveals key aspects of prokaryotic symbiosis in the phototrophic consortium "Chlorochromatium aggregatum".</title>
        <authorList>
            <person name="Liu Z."/>
            <person name="Muller J."/>
            <person name="Li T."/>
            <person name="Alvey R.M."/>
            <person name="Vogl K."/>
            <person name="Frigaard N.U."/>
            <person name="Rockwell N.C."/>
            <person name="Boyd E.S."/>
            <person name="Tomsho L.P."/>
            <person name="Schuster S.C."/>
            <person name="Henke P."/>
            <person name="Rohde M."/>
            <person name="Overmann J."/>
            <person name="Bryant D.A."/>
        </authorList>
    </citation>
    <scope>NUCLEOTIDE SEQUENCE [LARGE SCALE GENOMIC DNA]</scope>
    <source>
        <strain evidence="18">CR</strain>
    </source>
</reference>
<gene>
    <name evidence="18" type="primary">wza-2</name>
    <name evidence="18" type="ORF">Cenrod_2192</name>
</gene>
<comment type="similarity">
    <text evidence="2">Belongs to the BexD/CtrA/VexA family.</text>
</comment>
<proteinExistence type="inferred from homology"/>
<dbReference type="PANTHER" id="PTHR33619">
    <property type="entry name" value="POLYSACCHARIDE EXPORT PROTEIN GFCE-RELATED"/>
    <property type="match status" value="1"/>
</dbReference>
<evidence type="ECO:0000256" key="10">
    <source>
        <dbReference type="ARBA" id="ARBA00023114"/>
    </source>
</evidence>
<evidence type="ECO:0000256" key="13">
    <source>
        <dbReference type="ARBA" id="ARBA00023237"/>
    </source>
</evidence>
<evidence type="ECO:0000259" key="15">
    <source>
        <dbReference type="Pfam" id="PF02563"/>
    </source>
</evidence>
<feature type="domain" description="SLBB" evidence="17">
    <location>
        <begin position="282"/>
        <end position="364"/>
    </location>
</feature>
<dbReference type="GO" id="GO:0015159">
    <property type="term" value="F:polysaccharide transmembrane transporter activity"/>
    <property type="evidence" value="ECO:0007669"/>
    <property type="project" value="InterPro"/>
</dbReference>
<dbReference type="Proteomes" id="UP000017184">
    <property type="component" value="Chromosome"/>
</dbReference>
<dbReference type="Pfam" id="PF18412">
    <property type="entry name" value="Wza_C"/>
    <property type="match status" value="1"/>
</dbReference>
<accession>U5NAB1</accession>
<comment type="subcellular location">
    <subcellularLocation>
        <location evidence="1">Cell outer membrane</location>
        <topology evidence="1">Multi-pass membrane protein</topology>
    </subcellularLocation>
</comment>
<dbReference type="HOGENOM" id="CLU_038343_4_2_4"/>
<keyword evidence="19" id="KW-1185">Reference proteome</keyword>
<dbReference type="GO" id="GO:0006811">
    <property type="term" value="P:monoatomic ion transport"/>
    <property type="evidence" value="ECO:0007669"/>
    <property type="project" value="UniProtKB-KW"/>
</dbReference>
<keyword evidence="5" id="KW-0762">Sugar transport</keyword>
<dbReference type="PATRIC" id="fig|946483.4.peg.2205"/>
<keyword evidence="3" id="KW-0813">Transport</keyword>
<evidence type="ECO:0000256" key="1">
    <source>
        <dbReference type="ARBA" id="ARBA00004571"/>
    </source>
</evidence>
<dbReference type="InterPro" id="IPR003715">
    <property type="entry name" value="Poly_export_N"/>
</dbReference>
<evidence type="ECO:0000256" key="7">
    <source>
        <dbReference type="ARBA" id="ARBA00022729"/>
    </source>
</evidence>
<keyword evidence="7" id="KW-0732">Signal</keyword>
<feature type="domain" description="SLBB" evidence="17">
    <location>
        <begin position="198"/>
        <end position="275"/>
    </location>
</feature>
<keyword evidence="8" id="KW-0625">Polysaccharide transport</keyword>
<evidence type="ECO:0000259" key="17">
    <source>
        <dbReference type="Pfam" id="PF22461"/>
    </source>
</evidence>
<dbReference type="OrthoDB" id="9815244at2"/>
<organism evidence="18 19">
    <name type="scientific">Candidatus Symbiobacter mobilis CR</name>
    <dbReference type="NCBI Taxonomy" id="946483"/>
    <lineage>
        <taxon>Bacteria</taxon>
        <taxon>Pseudomonadati</taxon>
        <taxon>Pseudomonadota</taxon>
        <taxon>Betaproteobacteria</taxon>
        <taxon>Burkholderiales</taxon>
        <taxon>Comamonadaceae</taxon>
    </lineage>
</organism>
<keyword evidence="13" id="KW-0998">Cell outer membrane</keyword>
<protein>
    <submittedName>
        <fullName evidence="18">Polysaccharide exporter</fullName>
    </submittedName>
</protein>
<evidence type="ECO:0000313" key="18">
    <source>
        <dbReference type="EMBL" id="AGX88260.1"/>
    </source>
</evidence>
<name>U5NAB1_9BURK</name>
<evidence type="ECO:0000256" key="11">
    <source>
        <dbReference type="ARBA" id="ARBA00023136"/>
    </source>
</evidence>
<keyword evidence="12" id="KW-0564">Palmitate</keyword>
<dbReference type="InterPro" id="IPR054765">
    <property type="entry name" value="SLBB_dom"/>
</dbReference>
<evidence type="ECO:0000256" key="9">
    <source>
        <dbReference type="ARBA" id="ARBA00023065"/>
    </source>
</evidence>
<evidence type="ECO:0000259" key="16">
    <source>
        <dbReference type="Pfam" id="PF18412"/>
    </source>
</evidence>
<dbReference type="eggNOG" id="COG1596">
    <property type="taxonomic scope" value="Bacteria"/>
</dbReference>
<dbReference type="GO" id="GO:0009279">
    <property type="term" value="C:cell outer membrane"/>
    <property type="evidence" value="ECO:0007669"/>
    <property type="project" value="UniProtKB-SubCell"/>
</dbReference>
<evidence type="ECO:0000313" key="19">
    <source>
        <dbReference type="Proteomes" id="UP000017184"/>
    </source>
</evidence>
<evidence type="ECO:0000256" key="8">
    <source>
        <dbReference type="ARBA" id="ARBA00023047"/>
    </source>
</evidence>
<dbReference type="KEGG" id="cbx:Cenrod_2192"/>